<keyword evidence="5" id="KW-1133">Transmembrane helix</keyword>
<dbReference type="Gene3D" id="3.90.226.10">
    <property type="entry name" value="2-enoyl-CoA Hydratase, Chain A, domain 1"/>
    <property type="match status" value="2"/>
</dbReference>
<evidence type="ECO:0000256" key="5">
    <source>
        <dbReference type="SAM" id="Phobius"/>
    </source>
</evidence>
<dbReference type="InterPro" id="IPR029045">
    <property type="entry name" value="ClpP/crotonase-like_dom_sf"/>
</dbReference>
<dbReference type="EMBL" id="SIJK02000025">
    <property type="protein sequence ID" value="MBP1466893.1"/>
    <property type="molecule type" value="Genomic_DNA"/>
</dbReference>
<evidence type="ECO:0000256" key="3">
    <source>
        <dbReference type="ARBA" id="ARBA00022801"/>
    </source>
</evidence>
<proteinExistence type="inferred from homology"/>
<dbReference type="CDD" id="cd07023">
    <property type="entry name" value="S49_Sppa_N_C"/>
    <property type="match status" value="1"/>
</dbReference>
<feature type="transmembrane region" description="Helical" evidence="5">
    <location>
        <begin position="16"/>
        <end position="43"/>
    </location>
</feature>
<keyword evidence="8" id="KW-1185">Reference proteome</keyword>
<dbReference type="InterPro" id="IPR004635">
    <property type="entry name" value="Pept_S49_SppA"/>
</dbReference>
<evidence type="ECO:0000256" key="4">
    <source>
        <dbReference type="ARBA" id="ARBA00022825"/>
    </source>
</evidence>
<gene>
    <name evidence="7" type="primary">sppA</name>
    <name evidence="7" type="ORF">EYB53_014355</name>
</gene>
<dbReference type="Pfam" id="PF01343">
    <property type="entry name" value="Peptidase_S49"/>
    <property type="match status" value="1"/>
</dbReference>
<evidence type="ECO:0000259" key="6">
    <source>
        <dbReference type="Pfam" id="PF01343"/>
    </source>
</evidence>
<evidence type="ECO:0000256" key="2">
    <source>
        <dbReference type="ARBA" id="ARBA00022670"/>
    </source>
</evidence>
<comment type="similarity">
    <text evidence="1">Belongs to the peptidase S49 family.</text>
</comment>
<sequence>MSVEQPAPQKPATRGWIIAVSIIIGIIFACALLPLGGFALLLAAGSSNTSIGPIASPPWEEQLVEGSGTDRIVIIEVSGAIGAAADPFSLQLSQGQLLSQIRQASRDNRVKAVLLRVDSPGGGVVASSELHEKLRALRENGKILVVSMGSTAASGGYYISAPAHRIYANPDTLTGSLGVILSTINVEGAFEKLGLRSIVYKSGELKDIGSSNREATPEEIAVLQAIVDEAYNGFVQVIVEGRGLDEARVRELADGRIYTGNQALELGLIDELGNLDEAIVGARELAGLESALVVRYTQSSSLRSLLLSRLSAPQQPIDPLGLRVLTEREPVKLEYRWAP</sequence>
<evidence type="ECO:0000313" key="8">
    <source>
        <dbReference type="Proteomes" id="UP001193081"/>
    </source>
</evidence>
<keyword evidence="5" id="KW-0472">Membrane</keyword>
<dbReference type="SUPFAM" id="SSF52096">
    <property type="entry name" value="ClpP/crotonase"/>
    <property type="match status" value="1"/>
</dbReference>
<evidence type="ECO:0000256" key="1">
    <source>
        <dbReference type="ARBA" id="ARBA00008683"/>
    </source>
</evidence>
<dbReference type="RefSeq" id="WP_135479087.1">
    <property type="nucleotide sequence ID" value="NZ_SIJK02000025.1"/>
</dbReference>
<evidence type="ECO:0000313" key="7">
    <source>
        <dbReference type="EMBL" id="MBP1466893.1"/>
    </source>
</evidence>
<dbReference type="PANTHER" id="PTHR42987:SF7">
    <property type="entry name" value="SIGNAL PEPTIDE PEPTIDASE SPPA-RELATED"/>
    <property type="match status" value="1"/>
</dbReference>
<dbReference type="InterPro" id="IPR002142">
    <property type="entry name" value="Peptidase_S49"/>
</dbReference>
<reference evidence="7 8" key="1">
    <citation type="submission" date="2021-03" db="EMBL/GenBank/DDBJ databases">
        <authorList>
            <person name="Grouzdev D.S."/>
        </authorList>
    </citation>
    <scope>NUCLEOTIDE SEQUENCE [LARGE SCALE GENOMIC DNA]</scope>
    <source>
        <strain evidence="7 8">M50-1</strain>
    </source>
</reference>
<keyword evidence="2" id="KW-0645">Protease</keyword>
<dbReference type="NCBIfam" id="TIGR00706">
    <property type="entry name" value="SppA_dom"/>
    <property type="match status" value="1"/>
</dbReference>
<keyword evidence="5" id="KW-0812">Transmembrane</keyword>
<feature type="domain" description="Peptidase S49" evidence="6">
    <location>
        <begin position="137"/>
        <end position="288"/>
    </location>
</feature>
<keyword evidence="4" id="KW-0720">Serine protease</keyword>
<name>A0ABS4DBR6_9CHLR</name>
<dbReference type="InterPro" id="IPR047272">
    <property type="entry name" value="S49_SppA_C"/>
</dbReference>
<keyword evidence="3" id="KW-0378">Hydrolase</keyword>
<protein>
    <submittedName>
        <fullName evidence="7">Signal peptide peptidase SppA</fullName>
    </submittedName>
</protein>
<comment type="caution">
    <text evidence="7">The sequence shown here is derived from an EMBL/GenBank/DDBJ whole genome shotgun (WGS) entry which is preliminary data.</text>
</comment>
<dbReference type="PANTHER" id="PTHR42987">
    <property type="entry name" value="PEPTIDASE S49"/>
    <property type="match status" value="1"/>
</dbReference>
<accession>A0ABS4DBR6</accession>
<dbReference type="Proteomes" id="UP001193081">
    <property type="component" value="Unassembled WGS sequence"/>
</dbReference>
<organism evidence="7 8">
    <name type="scientific">Candidatus Chloroploca mongolica</name>
    <dbReference type="NCBI Taxonomy" id="2528176"/>
    <lineage>
        <taxon>Bacteria</taxon>
        <taxon>Bacillati</taxon>
        <taxon>Chloroflexota</taxon>
        <taxon>Chloroflexia</taxon>
        <taxon>Chloroflexales</taxon>
        <taxon>Chloroflexineae</taxon>
        <taxon>Oscillochloridaceae</taxon>
        <taxon>Candidatus Chloroploca</taxon>
    </lineage>
</organism>